<keyword evidence="2" id="KW-1185">Reference proteome</keyword>
<sequence>KNIQKIYDDLKEPLFWSNCFNSDKGTEYIGNYKSLLLKHNVKIQYIKIKKGNATAERDHKEFEKHSGIQQNAIDFLLPLSNRS</sequence>
<dbReference type="Proteomes" id="UP000789375">
    <property type="component" value="Unassembled WGS sequence"/>
</dbReference>
<organism evidence="1 2">
    <name type="scientific">Funneliformis mosseae</name>
    <name type="common">Endomycorrhizal fungus</name>
    <name type="synonym">Glomus mosseae</name>
    <dbReference type="NCBI Taxonomy" id="27381"/>
    <lineage>
        <taxon>Eukaryota</taxon>
        <taxon>Fungi</taxon>
        <taxon>Fungi incertae sedis</taxon>
        <taxon>Mucoromycota</taxon>
        <taxon>Glomeromycotina</taxon>
        <taxon>Glomeromycetes</taxon>
        <taxon>Glomerales</taxon>
        <taxon>Glomeraceae</taxon>
        <taxon>Funneliformis</taxon>
    </lineage>
</organism>
<dbReference type="EMBL" id="CAJVPP010012477">
    <property type="protein sequence ID" value="CAG8717763.1"/>
    <property type="molecule type" value="Genomic_DNA"/>
</dbReference>
<dbReference type="AlphaFoldDB" id="A0A9N9I1X9"/>
<feature type="non-terminal residue" evidence="1">
    <location>
        <position position="1"/>
    </location>
</feature>
<comment type="caution">
    <text evidence="1">The sequence shown here is derived from an EMBL/GenBank/DDBJ whole genome shotgun (WGS) entry which is preliminary data.</text>
</comment>
<name>A0A9N9I1X9_FUNMO</name>
<evidence type="ECO:0000313" key="1">
    <source>
        <dbReference type="EMBL" id="CAG8717763.1"/>
    </source>
</evidence>
<reference evidence="1" key="1">
    <citation type="submission" date="2021-06" db="EMBL/GenBank/DDBJ databases">
        <authorList>
            <person name="Kallberg Y."/>
            <person name="Tangrot J."/>
            <person name="Rosling A."/>
        </authorList>
    </citation>
    <scope>NUCLEOTIDE SEQUENCE</scope>
    <source>
        <strain evidence="1">87-6 pot B 2015</strain>
    </source>
</reference>
<accession>A0A9N9I1X9</accession>
<evidence type="ECO:0000313" key="2">
    <source>
        <dbReference type="Proteomes" id="UP000789375"/>
    </source>
</evidence>
<protein>
    <submittedName>
        <fullName evidence="1">5177_t:CDS:1</fullName>
    </submittedName>
</protein>
<proteinExistence type="predicted"/>
<gene>
    <name evidence="1" type="ORF">FMOSSE_LOCUS14763</name>
</gene>